<dbReference type="Gene3D" id="3.40.309.10">
    <property type="entry name" value="Aldehyde Dehydrogenase, Chain A, domain 2"/>
    <property type="match status" value="1"/>
</dbReference>
<dbReference type="PATRIC" id="fig|1441923.3.peg.1798"/>
<dbReference type="GO" id="GO:0016620">
    <property type="term" value="F:oxidoreductase activity, acting on the aldehyde or oxo group of donors, NAD or NADP as acceptor"/>
    <property type="evidence" value="ECO:0007669"/>
    <property type="project" value="InterPro"/>
</dbReference>
<dbReference type="RefSeq" id="WP_054372208.1">
    <property type="nucleotide sequence ID" value="NZ_AZYO01000014.1"/>
</dbReference>
<feature type="domain" description="Aldehyde dehydrogenase" evidence="6">
    <location>
        <begin position="33"/>
        <end position="482"/>
    </location>
</feature>
<protein>
    <submittedName>
        <fullName evidence="7">Aldehyde dehydrogenase</fullName>
    </submittedName>
</protein>
<name>A0A0N0S1A7_RHORH</name>
<dbReference type="Pfam" id="PF00171">
    <property type="entry name" value="Aldedh"/>
    <property type="match status" value="1"/>
</dbReference>
<organism evidence="7 8">
    <name type="scientific">Rhodococcus rhodochrous KG-21</name>
    <dbReference type="NCBI Taxonomy" id="1441923"/>
    <lineage>
        <taxon>Bacteria</taxon>
        <taxon>Bacillati</taxon>
        <taxon>Actinomycetota</taxon>
        <taxon>Actinomycetes</taxon>
        <taxon>Mycobacteriales</taxon>
        <taxon>Nocardiaceae</taxon>
        <taxon>Rhodococcus</taxon>
    </lineage>
</organism>
<feature type="region of interest" description="Disordered" evidence="5">
    <location>
        <begin position="11"/>
        <end position="30"/>
    </location>
</feature>
<dbReference type="PROSITE" id="PS00687">
    <property type="entry name" value="ALDEHYDE_DEHYDR_GLU"/>
    <property type="match status" value="1"/>
</dbReference>
<evidence type="ECO:0000259" key="6">
    <source>
        <dbReference type="Pfam" id="PF00171"/>
    </source>
</evidence>
<dbReference type="InterPro" id="IPR016163">
    <property type="entry name" value="Ald_DH_C"/>
</dbReference>
<comment type="similarity">
    <text evidence="1 4">Belongs to the aldehyde dehydrogenase family.</text>
</comment>
<gene>
    <name evidence="7" type="ORF">Z051_08140</name>
</gene>
<accession>A0A0N0S1A7</accession>
<dbReference type="SUPFAM" id="SSF53720">
    <property type="entry name" value="ALDH-like"/>
    <property type="match status" value="1"/>
</dbReference>
<sequence>MTLISPPLELLPNTSPLIGDRRPTDSSAGMHKHRYAATGQVTSQVPMAGKPEMDAAVAAARAAQPSWAAMPVTERRRLLMRLADLIEADADRLTNLGTIDNGTPQQIVQSAPSLTAELFRYNAGWTDRIEGSVIPTWPGDALDYAVEKPFGVVAIIIPWNGPLIACGMTGAPALAAGNTVVIKPPELAPYSALRIGELALEAGIPPGVLNVVPAGPVGGDALVRNPGVDKIHFTGSGATARIVLSAALETLTPVGLELGGKSANIVFEDTDISTALPTMMSGIIALSGQGCINGTRLLVQDRIYDEVVEAAGRFITQVPIGDPYDGSTAIGPVVNDTACQRILGMITRATEDGARVISGGERLNGDYADGYFVAPTILADVPSDSYIAQNEVFGPVLSILRFSDETEAVKIANDTEFGLAAYIQTNDLKRAHRVADRLDVGNVWINGFNGIPVSAPFGGNKHSGHGRLGGKWGIREFTRPRNIWVSL</sequence>
<dbReference type="InterPro" id="IPR016161">
    <property type="entry name" value="Ald_DH/histidinol_DH"/>
</dbReference>
<evidence type="ECO:0000256" key="5">
    <source>
        <dbReference type="SAM" id="MobiDB-lite"/>
    </source>
</evidence>
<evidence type="ECO:0000256" key="3">
    <source>
        <dbReference type="PROSITE-ProRule" id="PRU10007"/>
    </source>
</evidence>
<evidence type="ECO:0000256" key="2">
    <source>
        <dbReference type="ARBA" id="ARBA00023002"/>
    </source>
</evidence>
<dbReference type="InterPro" id="IPR016162">
    <property type="entry name" value="Ald_DH_N"/>
</dbReference>
<dbReference type="InterPro" id="IPR029510">
    <property type="entry name" value="Ald_DH_CS_GLU"/>
</dbReference>
<dbReference type="EMBL" id="AZYO01000014">
    <property type="protein sequence ID" value="KOS56693.1"/>
    <property type="molecule type" value="Genomic_DNA"/>
</dbReference>
<feature type="active site" evidence="3">
    <location>
        <position position="257"/>
    </location>
</feature>
<dbReference type="PANTHER" id="PTHR11699">
    <property type="entry name" value="ALDEHYDE DEHYDROGENASE-RELATED"/>
    <property type="match status" value="1"/>
</dbReference>
<dbReference type="AlphaFoldDB" id="A0A0N0S1A7"/>
<reference evidence="8" key="2">
    <citation type="submission" date="2015-01" db="EMBL/GenBank/DDBJ databases">
        <title>Draft genome sequence of potential hydrocarbon metabolising strain of Rhodococcus rhodochrous.</title>
        <authorList>
            <person name="Aggarwal R.K."/>
            <person name="Dawar C."/>
        </authorList>
    </citation>
    <scope>NUCLEOTIDE SEQUENCE [LARGE SCALE GENOMIC DNA]</scope>
    <source>
        <strain evidence="8">KG-21</strain>
    </source>
</reference>
<reference evidence="7 8" key="1">
    <citation type="journal article" date="2015" name="Genome Announc.">
        <title>Draft Genome Sequence of Rhodococcus rhodochrous Strain KG-21, a Soil Isolate from Oil Fields of Krishna-Godavari Basin, India.</title>
        <authorList>
            <person name="Dawar C."/>
            <person name="Aggarwal R.K."/>
        </authorList>
    </citation>
    <scope>NUCLEOTIDE SEQUENCE [LARGE SCALE GENOMIC DNA]</scope>
    <source>
        <strain evidence="7 8">KG-21</strain>
    </source>
</reference>
<evidence type="ECO:0000256" key="1">
    <source>
        <dbReference type="ARBA" id="ARBA00009986"/>
    </source>
</evidence>
<dbReference type="FunFam" id="3.40.605.10:FF:000007">
    <property type="entry name" value="NAD/NADP-dependent betaine aldehyde dehydrogenase"/>
    <property type="match status" value="1"/>
</dbReference>
<evidence type="ECO:0000256" key="4">
    <source>
        <dbReference type="RuleBase" id="RU003345"/>
    </source>
</evidence>
<dbReference type="Proteomes" id="UP000037712">
    <property type="component" value="Unassembled WGS sequence"/>
</dbReference>
<keyword evidence="2 4" id="KW-0560">Oxidoreductase</keyword>
<dbReference type="FunFam" id="3.40.309.10:FF:000012">
    <property type="entry name" value="Betaine aldehyde dehydrogenase"/>
    <property type="match status" value="1"/>
</dbReference>
<dbReference type="Gene3D" id="3.40.605.10">
    <property type="entry name" value="Aldehyde Dehydrogenase, Chain A, domain 1"/>
    <property type="match status" value="1"/>
</dbReference>
<dbReference type="InterPro" id="IPR015590">
    <property type="entry name" value="Aldehyde_DH_dom"/>
</dbReference>
<evidence type="ECO:0000313" key="8">
    <source>
        <dbReference type="Proteomes" id="UP000037712"/>
    </source>
</evidence>
<comment type="caution">
    <text evidence="7">The sequence shown here is derived from an EMBL/GenBank/DDBJ whole genome shotgun (WGS) entry which is preliminary data.</text>
</comment>
<evidence type="ECO:0000313" key="7">
    <source>
        <dbReference type="EMBL" id="KOS56693.1"/>
    </source>
</evidence>
<proteinExistence type="inferred from homology"/>